<proteinExistence type="predicted"/>
<dbReference type="PANTHER" id="PTHR34853:SF1">
    <property type="entry name" value="LIPASE 5"/>
    <property type="match status" value="1"/>
</dbReference>
<evidence type="ECO:0000313" key="1">
    <source>
        <dbReference type="EMBL" id="CAB4882503.1"/>
    </source>
</evidence>
<name>A0A6J7ESS8_9ZZZZ</name>
<organism evidence="1">
    <name type="scientific">freshwater metagenome</name>
    <dbReference type="NCBI Taxonomy" id="449393"/>
    <lineage>
        <taxon>unclassified sequences</taxon>
        <taxon>metagenomes</taxon>
        <taxon>ecological metagenomes</taxon>
    </lineage>
</organism>
<sequence length="424" mass="43443">MNVIRSTQPLRIAALAAATAALSLSFVGTASATAPKVGPTTTAFYAPSASKIAGGKHGDVIWYRTAQSALNLSNASRALNVVYKSKSLSNKSIAVSGTVWLPKGTPPTGGWKVISWGHGTTGAGDSCAPSRIADIVSGNYSSYVYPAFNAWLAAGYAVAMSDYEGLGTPGPHPYLIGHSEARGVIDIVTAARKLDSHVGTKWIAAGHSQGGHATLFAAADAKSWAPSLTLKGVAAFAPASHLKTTVIFATNAIKVPNGLSGLGALIVRSTTMADTTLKLSDLMNPAAYALRGDLETKCLGGDAGLGSLASFGQFAPGNLLQTWTGSGWTSGKVIRALNTLDGPAINPSPKNNTKLRITAPILVLQGGLDSTVPSFTTDALVTEMRAADGASHVTYNTYPSADHGGVVGAGQSDATAWFATQFAK</sequence>
<dbReference type="AlphaFoldDB" id="A0A6J7ESS8"/>
<dbReference type="GO" id="GO:0004806">
    <property type="term" value="F:triacylglycerol lipase activity"/>
    <property type="evidence" value="ECO:0007669"/>
    <property type="project" value="InterPro"/>
</dbReference>
<dbReference type="Pfam" id="PF03583">
    <property type="entry name" value="LIP"/>
    <property type="match status" value="1"/>
</dbReference>
<dbReference type="SUPFAM" id="SSF53474">
    <property type="entry name" value="alpha/beta-Hydrolases"/>
    <property type="match status" value="1"/>
</dbReference>
<gene>
    <name evidence="1" type="ORF">UFOPK3444_01575</name>
</gene>
<dbReference type="GO" id="GO:0016042">
    <property type="term" value="P:lipid catabolic process"/>
    <property type="evidence" value="ECO:0007669"/>
    <property type="project" value="InterPro"/>
</dbReference>
<accession>A0A6J7ESS8</accession>
<dbReference type="PANTHER" id="PTHR34853">
    <property type="match status" value="1"/>
</dbReference>
<dbReference type="PIRSF" id="PIRSF029171">
    <property type="entry name" value="Esterase_LipA"/>
    <property type="match status" value="1"/>
</dbReference>
<protein>
    <submittedName>
        <fullName evidence="1">Unannotated protein</fullName>
    </submittedName>
</protein>
<dbReference type="EMBL" id="CAFBLU010000048">
    <property type="protein sequence ID" value="CAB4882503.1"/>
    <property type="molecule type" value="Genomic_DNA"/>
</dbReference>
<dbReference type="Gene3D" id="3.40.50.1820">
    <property type="entry name" value="alpha/beta hydrolase"/>
    <property type="match status" value="2"/>
</dbReference>
<dbReference type="InterPro" id="IPR029058">
    <property type="entry name" value="AB_hydrolase_fold"/>
</dbReference>
<dbReference type="InterPro" id="IPR005152">
    <property type="entry name" value="Lipase_secreted"/>
</dbReference>
<reference evidence="1" key="1">
    <citation type="submission" date="2020-05" db="EMBL/GenBank/DDBJ databases">
        <authorList>
            <person name="Chiriac C."/>
            <person name="Salcher M."/>
            <person name="Ghai R."/>
            <person name="Kavagutti S V."/>
        </authorList>
    </citation>
    <scope>NUCLEOTIDE SEQUENCE</scope>
</reference>